<evidence type="ECO:0000313" key="1">
    <source>
        <dbReference type="EMBL" id="GGI15456.1"/>
    </source>
</evidence>
<comment type="caution">
    <text evidence="1">The sequence shown here is derived from an EMBL/GenBank/DDBJ whole genome shotgun (WGS) entry which is preliminary data.</text>
</comment>
<evidence type="ECO:0000313" key="2">
    <source>
        <dbReference type="Proteomes" id="UP000619536"/>
    </source>
</evidence>
<keyword evidence="2" id="KW-1185">Reference proteome</keyword>
<reference evidence="1" key="1">
    <citation type="journal article" date="2014" name="Int. J. Syst. Evol. Microbiol.">
        <title>Complete genome sequence of Corynebacterium casei LMG S-19264T (=DSM 44701T), isolated from a smear-ripened cheese.</title>
        <authorList>
            <consortium name="US DOE Joint Genome Institute (JGI-PGF)"/>
            <person name="Walter F."/>
            <person name="Albersmeier A."/>
            <person name="Kalinowski J."/>
            <person name="Ruckert C."/>
        </authorList>
    </citation>
    <scope>NUCLEOTIDE SEQUENCE</scope>
    <source>
        <strain evidence="1">CCM 8606</strain>
    </source>
</reference>
<dbReference type="Proteomes" id="UP000619536">
    <property type="component" value="Unassembled WGS sequence"/>
</dbReference>
<dbReference type="AlphaFoldDB" id="A0A8J3F3C1"/>
<gene>
    <name evidence="1" type="ORF">GCM10007377_15990</name>
</gene>
<name>A0A8J3F3C1_9BIFI</name>
<proteinExistence type="predicted"/>
<organism evidence="1 2">
    <name type="scientific">Galliscardovia ingluviei</name>
    <dbReference type="NCBI Taxonomy" id="1769422"/>
    <lineage>
        <taxon>Bacteria</taxon>
        <taxon>Bacillati</taxon>
        <taxon>Actinomycetota</taxon>
        <taxon>Actinomycetes</taxon>
        <taxon>Bifidobacteriales</taxon>
        <taxon>Bifidobacteriaceae</taxon>
        <taxon>Galliscardovia</taxon>
    </lineage>
</organism>
<sequence length="148" mass="17091">MNTIIANQVSTLTCTRVEDSDTFETTVPDLIDYMQFRATNSPDLIHDELYHYGGEMFKELTEQYRALYKKANADPVETPVLPAPYRQQQQQLEQQIIDKFTSLADEPITILCCLATVFEYRDPDEESWTGVLNNGHEIIIDILKMRVL</sequence>
<reference evidence="1" key="2">
    <citation type="submission" date="2020-09" db="EMBL/GenBank/DDBJ databases">
        <authorList>
            <person name="Sun Q."/>
            <person name="Sedlacek I."/>
        </authorList>
    </citation>
    <scope>NUCLEOTIDE SEQUENCE</scope>
    <source>
        <strain evidence="1">CCM 8606</strain>
    </source>
</reference>
<protein>
    <submittedName>
        <fullName evidence="1">Uncharacterized protein</fullName>
    </submittedName>
</protein>
<dbReference type="RefSeq" id="WP_188355763.1">
    <property type="nucleotide sequence ID" value="NZ_BMDH01000006.1"/>
</dbReference>
<accession>A0A8J3F3C1</accession>
<dbReference type="EMBL" id="BMDH01000006">
    <property type="protein sequence ID" value="GGI15456.1"/>
    <property type="molecule type" value="Genomic_DNA"/>
</dbReference>